<dbReference type="AlphaFoldDB" id="A0A3Q2CRT0"/>
<dbReference type="GO" id="GO:0005737">
    <property type="term" value="C:cytoplasm"/>
    <property type="evidence" value="ECO:0007669"/>
    <property type="project" value="TreeGrafter"/>
</dbReference>
<feature type="region of interest" description="Disordered" evidence="1">
    <location>
        <begin position="196"/>
        <end position="223"/>
    </location>
</feature>
<dbReference type="GO" id="GO:0005634">
    <property type="term" value="C:nucleus"/>
    <property type="evidence" value="ECO:0007669"/>
    <property type="project" value="TreeGrafter"/>
</dbReference>
<dbReference type="PANTHER" id="PTHR47282:SF1">
    <property type="entry name" value="PGC-1 AND ERR-INDUCED REGULATOR IN MUSCLE PROTEIN 1"/>
    <property type="match status" value="1"/>
</dbReference>
<feature type="region of interest" description="Disordered" evidence="1">
    <location>
        <begin position="157"/>
        <end position="183"/>
    </location>
</feature>
<accession>A0A3Q2CRT0</accession>
<keyword evidence="3" id="KW-1185">Reference proteome</keyword>
<dbReference type="InterPro" id="IPR043442">
    <property type="entry name" value="Perm1"/>
</dbReference>
<dbReference type="Ensembl" id="ENSCVAT00000001927.1">
    <property type="protein sequence ID" value="ENSCVAP00000008257.1"/>
    <property type="gene ID" value="ENSCVAG00000010066.1"/>
</dbReference>
<dbReference type="Proteomes" id="UP000265020">
    <property type="component" value="Unassembled WGS sequence"/>
</dbReference>
<feature type="compositionally biased region" description="Basic and acidic residues" evidence="1">
    <location>
        <begin position="237"/>
        <end position="248"/>
    </location>
</feature>
<feature type="region of interest" description="Disordered" evidence="1">
    <location>
        <begin position="30"/>
        <end position="82"/>
    </location>
</feature>
<organism evidence="2 3">
    <name type="scientific">Cyprinodon variegatus</name>
    <name type="common">Sheepshead minnow</name>
    <dbReference type="NCBI Taxonomy" id="28743"/>
    <lineage>
        <taxon>Eukaryota</taxon>
        <taxon>Metazoa</taxon>
        <taxon>Chordata</taxon>
        <taxon>Craniata</taxon>
        <taxon>Vertebrata</taxon>
        <taxon>Euteleostomi</taxon>
        <taxon>Actinopterygii</taxon>
        <taxon>Neopterygii</taxon>
        <taxon>Teleostei</taxon>
        <taxon>Neoteleostei</taxon>
        <taxon>Acanthomorphata</taxon>
        <taxon>Ovalentaria</taxon>
        <taxon>Atherinomorphae</taxon>
        <taxon>Cyprinodontiformes</taxon>
        <taxon>Cyprinodontidae</taxon>
        <taxon>Cyprinodon</taxon>
    </lineage>
</organism>
<feature type="compositionally biased region" description="Acidic residues" evidence="1">
    <location>
        <begin position="36"/>
        <end position="45"/>
    </location>
</feature>
<evidence type="ECO:0000313" key="2">
    <source>
        <dbReference type="Ensembl" id="ENSCVAP00000008257.1"/>
    </source>
</evidence>
<dbReference type="GO" id="GO:0006355">
    <property type="term" value="P:regulation of DNA-templated transcription"/>
    <property type="evidence" value="ECO:0007669"/>
    <property type="project" value="InterPro"/>
</dbReference>
<feature type="compositionally biased region" description="Low complexity" evidence="1">
    <location>
        <begin position="249"/>
        <end position="262"/>
    </location>
</feature>
<protein>
    <submittedName>
        <fullName evidence="2">Uncharacterized LOC107100092</fullName>
    </submittedName>
</protein>
<evidence type="ECO:0000313" key="3">
    <source>
        <dbReference type="Proteomes" id="UP000265020"/>
    </source>
</evidence>
<name>A0A3Q2CRT0_CYPVA</name>
<reference evidence="2" key="1">
    <citation type="submission" date="2025-08" db="UniProtKB">
        <authorList>
            <consortium name="Ensembl"/>
        </authorList>
    </citation>
    <scope>IDENTIFICATION</scope>
</reference>
<evidence type="ECO:0000256" key="1">
    <source>
        <dbReference type="SAM" id="MobiDB-lite"/>
    </source>
</evidence>
<dbReference type="GeneTree" id="ENSGT00940000169508"/>
<dbReference type="PANTHER" id="PTHR47282">
    <property type="entry name" value="PGC-1 AND ERR-INDUCED REGULATOR IN MUSCLE PROTEIN 1"/>
    <property type="match status" value="1"/>
</dbReference>
<sequence length="832" mass="93226">MDDLDHSIHIAENDWSSFYDDSEECNLLQASLAYPDDSDLSDSEDSGNFHTGQQNTNKSANSHEAEESYTDGTHLPPQPIQCDATSLKPVELCVGCPERNAISIEPAHKDIAQEILHEKNDSSTNMLEKNPQITCNSEEMLSKDGAVQMTSNFKATKTPDLLSQKESVQSMSKPDPTGRAEKERWFVTVNDNMARRRGRSISEKKKLKQKRHAERTYVHNAGRKLEQKQSRYFRLNKNKESEDSDKSYDSFSSLGSSQLQDGAELSSTGSWDSETYLSAAESVEEDAHPLQEGLSTHLPLQCALSPTCDNLDFCQTLSYNAPNCGDDITPESLSTSSCAEMPDGNFISGNDTCSETPPLALASADSKEDYLSHLPAHDLTRTPSCTPETFAKATGQAQPVYAISAFWDEVEKLTINDILQIRMGRNSGIKEESVMPSTCGQPANPGQLIENLDPIIDTSDTADSDYFTQPDESKPDRSVLEFSASDFEEGSWQFVNGSRNSTPDLRNKTQQIDSSVLLYEQDNTDSEGRETPAVLDQRLDYQDYQGLISWPKRMTKSRSLYNIQTLNTEDLPLTSFPEIFEYFFTKHDTQSQILLVDDLQEMFVSPVFHSPLCIFREDPLQCNIEKIIPIFSCSRPTVRDLTFQNTHVFLSTDHEEENKASPMRLLSHSFIQANPHRASGAAGAGGSPCWKSFLSFRKIRFPDKGSICCSESGAWTFPLQTKEIQIGSQNQVVTLLSDEKVCLESSPEFRELKEEQMITETSYWMTRGIFSRVKQSDLCLVCIAFASWVMRSSNPKEADAWKAALLANVSALSAIQYLRQYMQRKNLSIDDI</sequence>
<proteinExistence type="predicted"/>
<feature type="compositionally biased region" description="Basic residues" evidence="1">
    <location>
        <begin position="196"/>
        <end position="213"/>
    </location>
</feature>
<feature type="region of interest" description="Disordered" evidence="1">
    <location>
        <begin position="236"/>
        <end position="270"/>
    </location>
</feature>
<dbReference type="GO" id="GO:0014850">
    <property type="term" value="P:response to muscle activity"/>
    <property type="evidence" value="ECO:0007669"/>
    <property type="project" value="TreeGrafter"/>
</dbReference>
<reference evidence="2" key="2">
    <citation type="submission" date="2025-09" db="UniProtKB">
        <authorList>
            <consortium name="Ensembl"/>
        </authorList>
    </citation>
    <scope>IDENTIFICATION</scope>
</reference>
<feature type="compositionally biased region" description="Polar residues" evidence="1">
    <location>
        <begin position="48"/>
        <end position="60"/>
    </location>
</feature>